<evidence type="ECO:0000256" key="2">
    <source>
        <dbReference type="ARBA" id="ARBA00022475"/>
    </source>
</evidence>
<dbReference type="Pfam" id="PF08019">
    <property type="entry name" value="EptA_B_N"/>
    <property type="match status" value="1"/>
</dbReference>
<dbReference type="SUPFAM" id="SSF53649">
    <property type="entry name" value="Alkaline phosphatase-like"/>
    <property type="match status" value="1"/>
</dbReference>
<keyword evidence="4 11" id="KW-0808">Transferase</keyword>
<protein>
    <submittedName>
        <fullName evidence="11">Phosphoethanolamine--lipid A transferase</fullName>
    </submittedName>
</protein>
<gene>
    <name evidence="11" type="ORF">Q2362_05405</name>
</gene>
<name>A0ABT8T7P9_9BACT</name>
<comment type="subcellular location">
    <subcellularLocation>
        <location evidence="1">Cell inner membrane</location>
        <topology evidence="1">Multi-pass membrane protein</topology>
    </subcellularLocation>
</comment>
<dbReference type="PANTHER" id="PTHR30443:SF0">
    <property type="entry name" value="PHOSPHOETHANOLAMINE TRANSFERASE EPTA"/>
    <property type="match status" value="1"/>
</dbReference>
<evidence type="ECO:0000256" key="7">
    <source>
        <dbReference type="ARBA" id="ARBA00023136"/>
    </source>
</evidence>
<keyword evidence="7 8" id="KW-0472">Membrane</keyword>
<evidence type="ECO:0000256" key="6">
    <source>
        <dbReference type="ARBA" id="ARBA00022989"/>
    </source>
</evidence>
<dbReference type="InterPro" id="IPR058130">
    <property type="entry name" value="PEA_transf_C"/>
</dbReference>
<dbReference type="GO" id="GO:0016740">
    <property type="term" value="F:transferase activity"/>
    <property type="evidence" value="ECO:0007669"/>
    <property type="project" value="UniProtKB-KW"/>
</dbReference>
<keyword evidence="2" id="KW-1003">Cell membrane</keyword>
<evidence type="ECO:0000313" key="12">
    <source>
        <dbReference type="Proteomes" id="UP001171111"/>
    </source>
</evidence>
<sequence length="514" mass="57393">MKICYHKVLFALAAYLCALNFVFFAAVLDGLKKAEDPVLLGFTIFAGVFFILLSTLYVFAPPRLIKITGSFFIAVSAFSAYFMYNYGALLNQDMMITVLETDNKEAFSYLNFKLILWTLFLVILPIGLLIALKIEYKKGIKIAFLRGFCGFVLSLGFAGVLVLLNSQSVIPFFRNNSNLKKLHLPYYPIISFARAVNSKLSPPKPLEMIAADATRASNDASKPKLLVFVLGETARAASYSALGYSKNDTNAYTKPFVAANKAAYFEALSCGTLTAVSVPCMFSHQPRVAYDDDINAQNAIDFLASTGVDVSWYGNNNGGCKGVCNRVPWLYFGKEFDDILITALKNQLSNYENQPKDAIIVLHVLGSHGPTYYQRYPNEMKKFTPTCDTSDLAKCSSDEIINTYDNTILYTDYLISEFIAELEKNESFEGSLIYISDHGESLGENGIYLHGLPYAIAPDEQTHVPLMFYSKNADLMSRIKKGVSFSQDNIFHTLLGHFGISSKYYDKNLDMFER</sequence>
<feature type="domain" description="Phosphoethanolamine transferase N-terminal" evidence="10">
    <location>
        <begin position="49"/>
        <end position="199"/>
    </location>
</feature>
<keyword evidence="5 8" id="KW-0812">Transmembrane</keyword>
<dbReference type="EMBL" id="JAULJQ010000005">
    <property type="protein sequence ID" value="MDO2409536.1"/>
    <property type="molecule type" value="Genomic_DNA"/>
</dbReference>
<feature type="transmembrane region" description="Helical" evidence="8">
    <location>
        <begin position="144"/>
        <end position="164"/>
    </location>
</feature>
<keyword evidence="12" id="KW-1185">Reference proteome</keyword>
<feature type="domain" description="Sulfatase N-terminal" evidence="9">
    <location>
        <begin position="225"/>
        <end position="500"/>
    </location>
</feature>
<organism evidence="11 12">
    <name type="scientific">Campylobacter magnus</name>
    <dbReference type="NCBI Taxonomy" id="3026462"/>
    <lineage>
        <taxon>Bacteria</taxon>
        <taxon>Pseudomonadati</taxon>
        <taxon>Campylobacterota</taxon>
        <taxon>Epsilonproteobacteria</taxon>
        <taxon>Campylobacterales</taxon>
        <taxon>Campylobacteraceae</taxon>
        <taxon>Campylobacter</taxon>
    </lineage>
</organism>
<keyword evidence="6 8" id="KW-1133">Transmembrane helix</keyword>
<reference evidence="11 12" key="1">
    <citation type="submission" date="2023-06" db="EMBL/GenBank/DDBJ databases">
        <title>Campylobacter magnum sp. nov., isolated from cecal contents of domestic pigs (Sus scrofa domesticus).</title>
        <authorList>
            <person name="Papic B."/>
            <person name="Gruntar I."/>
        </authorList>
    </citation>
    <scope>NUCLEOTIDE SEQUENCE [LARGE SCALE GENOMIC DNA]</scope>
    <source>
        <strain evidence="12">34484-21</strain>
    </source>
</reference>
<evidence type="ECO:0000313" key="11">
    <source>
        <dbReference type="EMBL" id="MDO2409536.1"/>
    </source>
</evidence>
<feature type="transmembrane region" description="Helical" evidence="8">
    <location>
        <begin position="114"/>
        <end position="132"/>
    </location>
</feature>
<feature type="transmembrane region" description="Helical" evidence="8">
    <location>
        <begin position="40"/>
        <end position="60"/>
    </location>
</feature>
<evidence type="ECO:0000256" key="8">
    <source>
        <dbReference type="SAM" id="Phobius"/>
    </source>
</evidence>
<accession>A0ABT8T7P9</accession>
<dbReference type="Pfam" id="PF00884">
    <property type="entry name" value="Sulfatase"/>
    <property type="match status" value="1"/>
</dbReference>
<evidence type="ECO:0000256" key="4">
    <source>
        <dbReference type="ARBA" id="ARBA00022679"/>
    </source>
</evidence>
<dbReference type="CDD" id="cd16017">
    <property type="entry name" value="LptA"/>
    <property type="match status" value="1"/>
</dbReference>
<dbReference type="RefSeq" id="WP_302244375.1">
    <property type="nucleotide sequence ID" value="NZ_JAULJQ010000005.1"/>
</dbReference>
<proteinExistence type="predicted"/>
<evidence type="ECO:0000259" key="10">
    <source>
        <dbReference type="Pfam" id="PF08019"/>
    </source>
</evidence>
<evidence type="ECO:0000256" key="1">
    <source>
        <dbReference type="ARBA" id="ARBA00004429"/>
    </source>
</evidence>
<dbReference type="InterPro" id="IPR012549">
    <property type="entry name" value="EptA-like_N"/>
</dbReference>
<dbReference type="Gene3D" id="3.40.720.10">
    <property type="entry name" value="Alkaline Phosphatase, subunit A"/>
    <property type="match status" value="1"/>
</dbReference>
<dbReference type="InterPro" id="IPR040423">
    <property type="entry name" value="PEA_transferase"/>
</dbReference>
<keyword evidence="3" id="KW-0997">Cell inner membrane</keyword>
<comment type="caution">
    <text evidence="11">The sequence shown here is derived from an EMBL/GenBank/DDBJ whole genome shotgun (WGS) entry which is preliminary data.</text>
</comment>
<dbReference type="PANTHER" id="PTHR30443">
    <property type="entry name" value="INNER MEMBRANE PROTEIN"/>
    <property type="match status" value="1"/>
</dbReference>
<evidence type="ECO:0000256" key="5">
    <source>
        <dbReference type="ARBA" id="ARBA00022692"/>
    </source>
</evidence>
<dbReference type="NCBIfam" id="NF028537">
    <property type="entry name" value="P_eth_NH2_trans"/>
    <property type="match status" value="1"/>
</dbReference>
<dbReference type="InterPro" id="IPR000917">
    <property type="entry name" value="Sulfatase_N"/>
</dbReference>
<evidence type="ECO:0000259" key="9">
    <source>
        <dbReference type="Pfam" id="PF00884"/>
    </source>
</evidence>
<evidence type="ECO:0000256" key="3">
    <source>
        <dbReference type="ARBA" id="ARBA00022519"/>
    </source>
</evidence>
<dbReference type="InterPro" id="IPR017850">
    <property type="entry name" value="Alkaline_phosphatase_core_sf"/>
</dbReference>
<dbReference type="Proteomes" id="UP001171111">
    <property type="component" value="Unassembled WGS sequence"/>
</dbReference>
<feature type="transmembrane region" description="Helical" evidence="8">
    <location>
        <begin position="67"/>
        <end position="84"/>
    </location>
</feature>